<dbReference type="AlphaFoldDB" id="A0A075APZ6"/>
<dbReference type="HOGENOM" id="CLU_001650_6_0_1"/>
<gene>
    <name evidence="1" type="ORF">O9G_006007</name>
</gene>
<dbReference type="OrthoDB" id="3344688at2759"/>
<accession>A0A075APZ6</accession>
<keyword evidence="2" id="KW-1185">Reference proteome</keyword>
<evidence type="ECO:0000313" key="1">
    <source>
        <dbReference type="EMBL" id="EPZ32188.1"/>
    </source>
</evidence>
<proteinExistence type="predicted"/>
<dbReference type="EMBL" id="KE561168">
    <property type="protein sequence ID" value="EPZ32188.1"/>
    <property type="molecule type" value="Genomic_DNA"/>
</dbReference>
<organism evidence="1 2">
    <name type="scientific">Rozella allomycis (strain CSF55)</name>
    <dbReference type="NCBI Taxonomy" id="988480"/>
    <lineage>
        <taxon>Eukaryota</taxon>
        <taxon>Fungi</taxon>
        <taxon>Fungi incertae sedis</taxon>
        <taxon>Cryptomycota</taxon>
        <taxon>Cryptomycota incertae sedis</taxon>
        <taxon>Rozella</taxon>
    </lineage>
</organism>
<reference evidence="1 2" key="1">
    <citation type="journal article" date="2013" name="Curr. Biol.">
        <title>Shared signatures of parasitism and phylogenomics unite Cryptomycota and microsporidia.</title>
        <authorList>
            <person name="James T.Y."/>
            <person name="Pelin A."/>
            <person name="Bonen L."/>
            <person name="Ahrendt S."/>
            <person name="Sain D."/>
            <person name="Corradi N."/>
            <person name="Stajich J.E."/>
        </authorList>
    </citation>
    <scope>NUCLEOTIDE SEQUENCE [LARGE SCALE GENOMIC DNA]</scope>
    <source>
        <strain evidence="1 2">CSF55</strain>
    </source>
</reference>
<dbReference type="STRING" id="988480.A0A075APZ6"/>
<dbReference type="CDD" id="cd09272">
    <property type="entry name" value="RNase_HI_RT_Ty1"/>
    <property type="match status" value="1"/>
</dbReference>
<dbReference type="PANTHER" id="PTHR11439:SF467">
    <property type="entry name" value="INTEGRASE CATALYTIC DOMAIN-CONTAINING PROTEIN"/>
    <property type="match status" value="1"/>
</dbReference>
<dbReference type="PANTHER" id="PTHR11439">
    <property type="entry name" value="GAG-POL-RELATED RETROTRANSPOSON"/>
    <property type="match status" value="1"/>
</dbReference>
<name>A0A075APZ6_ROZAC</name>
<evidence type="ECO:0000313" key="2">
    <source>
        <dbReference type="Proteomes" id="UP000030755"/>
    </source>
</evidence>
<protein>
    <submittedName>
        <fullName evidence="1">Uncharacterized protein</fullName>
    </submittedName>
</protein>
<sequence>MSLSQQKYIEDTLVHFNVDGCKCVTKPQDPSIKLSNQMCPIIEEDKRTMQEVPYRETVGRLKYLAGCTRPDIMNAVIQKYVGNPGWSHWIAVRRILTYLAGFEQNYPTKIQEDNESAKALVSTNKYHSRTKHIDTVLHFIKDKYENGKLLVVSCNSEDMVDDIFTKGLYKALFDKHRYTGKFKMMLDLMISQETTTSDEDSRKQFEIS</sequence>
<dbReference type="Proteomes" id="UP000030755">
    <property type="component" value="Unassembled WGS sequence"/>
</dbReference>